<evidence type="ECO:0000313" key="5">
    <source>
        <dbReference type="EMBL" id="NMO14531.1"/>
    </source>
</evidence>
<keyword evidence="6" id="KW-1185">Reference proteome</keyword>
<dbReference type="RefSeq" id="WP_169343826.1">
    <property type="nucleotide sequence ID" value="NZ_JABBJJ010000020.1"/>
</dbReference>
<evidence type="ECO:0000256" key="3">
    <source>
        <dbReference type="SAM" id="MobiDB-lite"/>
    </source>
</evidence>
<dbReference type="InterPro" id="IPR036188">
    <property type="entry name" value="FAD/NAD-bd_sf"/>
</dbReference>
<protein>
    <submittedName>
        <fullName evidence="5">NAD(P)/FAD-dependent oxidoreductase</fullName>
    </submittedName>
</protein>
<dbReference type="SUPFAM" id="SSF51905">
    <property type="entry name" value="FAD/NAD(P)-binding domain"/>
    <property type="match status" value="1"/>
</dbReference>
<dbReference type="GO" id="GO:0016491">
    <property type="term" value="F:oxidoreductase activity"/>
    <property type="evidence" value="ECO:0007669"/>
    <property type="project" value="UniProtKB-KW"/>
</dbReference>
<dbReference type="InterPro" id="IPR050097">
    <property type="entry name" value="Ferredoxin-NADP_redctase_2"/>
</dbReference>
<dbReference type="AlphaFoldDB" id="A0A848LE80"/>
<reference evidence="5 6" key="1">
    <citation type="submission" date="2020-04" db="EMBL/GenBank/DDBJ databases">
        <title>Draft genome of Pyxidicoccus fallax type strain.</title>
        <authorList>
            <person name="Whitworth D.E."/>
        </authorList>
    </citation>
    <scope>NUCLEOTIDE SEQUENCE [LARGE SCALE GENOMIC DNA]</scope>
    <source>
        <strain evidence="5 6">DSM 14698</strain>
    </source>
</reference>
<accession>A0A848LE80</accession>
<dbReference type="Proteomes" id="UP000518300">
    <property type="component" value="Unassembled WGS sequence"/>
</dbReference>
<evidence type="ECO:0000256" key="2">
    <source>
        <dbReference type="ARBA" id="ARBA00023002"/>
    </source>
</evidence>
<dbReference type="Pfam" id="PF07992">
    <property type="entry name" value="Pyr_redox_2"/>
    <property type="match status" value="1"/>
</dbReference>
<dbReference type="PANTHER" id="PTHR48105">
    <property type="entry name" value="THIOREDOXIN REDUCTASE 1-RELATED-RELATED"/>
    <property type="match status" value="1"/>
</dbReference>
<proteinExistence type="predicted"/>
<dbReference type="EMBL" id="JABBJJ010000020">
    <property type="protein sequence ID" value="NMO14531.1"/>
    <property type="molecule type" value="Genomic_DNA"/>
</dbReference>
<evidence type="ECO:0000259" key="4">
    <source>
        <dbReference type="Pfam" id="PF07992"/>
    </source>
</evidence>
<sequence length="378" mass="41119">MTTRARGREDKAWSQDDGGETGRSEHPDDARRWTRREALALTGVGLASAVLPLACRHPTETRRTDDMEAKAMKDDVVDVVVVGGGPAGLNAALNLGRARRKVLLCDSGPPRNAAAVEVHGFVTRDGIPPKEFRRIAREQLRPYDVEVRDVRVMGIEREGSGFCVTLEGDRVVVARRVLLATGMVDVMPDLPGYRELWGKAIFQCPYCHGWEVRDRPWGVLATNEMLVDFGIVLTSWSRDMVVFTQGAVTVSAEKRAQLERAGVRLEERRIRRLVAGSGEHPLEAVELEDGTLIRRDVLFARPPQRQVPLVARLGLATDEQGYLKVSPQGETSIPGIYAAGDLTTPMQAAVMSAAAGALTAGGLNHGLTLELAGAAHRG</sequence>
<feature type="region of interest" description="Disordered" evidence="3">
    <location>
        <begin position="1"/>
        <end position="31"/>
    </location>
</feature>
<keyword evidence="1" id="KW-0285">Flavoprotein</keyword>
<gene>
    <name evidence="5" type="ORF">HG543_06610</name>
</gene>
<organism evidence="5 6">
    <name type="scientific">Pyxidicoccus fallax</name>
    <dbReference type="NCBI Taxonomy" id="394095"/>
    <lineage>
        <taxon>Bacteria</taxon>
        <taxon>Pseudomonadati</taxon>
        <taxon>Myxococcota</taxon>
        <taxon>Myxococcia</taxon>
        <taxon>Myxococcales</taxon>
        <taxon>Cystobacterineae</taxon>
        <taxon>Myxococcaceae</taxon>
        <taxon>Pyxidicoccus</taxon>
    </lineage>
</organism>
<dbReference type="Gene3D" id="3.50.50.60">
    <property type="entry name" value="FAD/NAD(P)-binding domain"/>
    <property type="match status" value="2"/>
</dbReference>
<dbReference type="PRINTS" id="PR00469">
    <property type="entry name" value="PNDRDTASEII"/>
</dbReference>
<dbReference type="PRINTS" id="PR00368">
    <property type="entry name" value="FADPNR"/>
</dbReference>
<evidence type="ECO:0000256" key="1">
    <source>
        <dbReference type="ARBA" id="ARBA00022630"/>
    </source>
</evidence>
<evidence type="ECO:0000313" key="6">
    <source>
        <dbReference type="Proteomes" id="UP000518300"/>
    </source>
</evidence>
<dbReference type="InterPro" id="IPR023753">
    <property type="entry name" value="FAD/NAD-binding_dom"/>
</dbReference>
<keyword evidence="2" id="KW-0560">Oxidoreductase</keyword>
<comment type="caution">
    <text evidence="5">The sequence shown here is derived from an EMBL/GenBank/DDBJ whole genome shotgun (WGS) entry which is preliminary data.</text>
</comment>
<name>A0A848LE80_9BACT</name>
<feature type="domain" description="FAD/NAD(P)-binding" evidence="4">
    <location>
        <begin position="78"/>
        <end position="353"/>
    </location>
</feature>